<protein>
    <recommendedName>
        <fullName evidence="2">cysteine-S-conjugate beta-lyase</fullName>
        <ecNumber evidence="2">4.4.1.13</ecNumber>
    </recommendedName>
</protein>
<dbReference type="EMBL" id="FQXM01000019">
    <property type="protein sequence ID" value="SHH89540.1"/>
    <property type="molecule type" value="Genomic_DNA"/>
</dbReference>
<dbReference type="Proteomes" id="UP000184447">
    <property type="component" value="Unassembled WGS sequence"/>
</dbReference>
<dbReference type="InterPro" id="IPR004839">
    <property type="entry name" value="Aminotransferase_I/II_large"/>
</dbReference>
<dbReference type="InterPro" id="IPR015424">
    <property type="entry name" value="PyrdxlP-dep_Trfase"/>
</dbReference>
<keyword evidence="8" id="KW-1185">Reference proteome</keyword>
<name>A0A1M5WPR0_9CLOT</name>
<evidence type="ECO:0000256" key="5">
    <source>
        <dbReference type="ARBA" id="ARBA00037974"/>
    </source>
</evidence>
<dbReference type="OrthoDB" id="9802872at2"/>
<evidence type="ECO:0000313" key="8">
    <source>
        <dbReference type="Proteomes" id="UP000184447"/>
    </source>
</evidence>
<organism evidence="7 8">
    <name type="scientific">Clostridium grantii DSM 8605</name>
    <dbReference type="NCBI Taxonomy" id="1121316"/>
    <lineage>
        <taxon>Bacteria</taxon>
        <taxon>Bacillati</taxon>
        <taxon>Bacillota</taxon>
        <taxon>Clostridia</taxon>
        <taxon>Eubacteriales</taxon>
        <taxon>Clostridiaceae</taxon>
        <taxon>Clostridium</taxon>
    </lineage>
</organism>
<dbReference type="CDD" id="cd00609">
    <property type="entry name" value="AAT_like"/>
    <property type="match status" value="1"/>
</dbReference>
<dbReference type="GO" id="GO:0047804">
    <property type="term" value="F:cysteine-S-conjugate beta-lyase activity"/>
    <property type="evidence" value="ECO:0007669"/>
    <property type="project" value="UniProtKB-EC"/>
</dbReference>
<dbReference type="PANTHER" id="PTHR43525">
    <property type="entry name" value="PROTEIN MALY"/>
    <property type="match status" value="1"/>
</dbReference>
<proteinExistence type="inferred from homology"/>
<dbReference type="AlphaFoldDB" id="A0A1M5WPR0"/>
<dbReference type="NCBIfam" id="TIGR04350">
    <property type="entry name" value="C_S_lyase_PatB"/>
    <property type="match status" value="1"/>
</dbReference>
<dbReference type="InterPro" id="IPR015421">
    <property type="entry name" value="PyrdxlP-dep_Trfase_major"/>
</dbReference>
<dbReference type="Gene3D" id="3.90.1150.10">
    <property type="entry name" value="Aspartate Aminotransferase, domain 1"/>
    <property type="match status" value="1"/>
</dbReference>
<evidence type="ECO:0000259" key="6">
    <source>
        <dbReference type="Pfam" id="PF00155"/>
    </source>
</evidence>
<dbReference type="Gene3D" id="3.40.640.10">
    <property type="entry name" value="Type I PLP-dependent aspartate aminotransferase-like (Major domain)"/>
    <property type="match status" value="1"/>
</dbReference>
<evidence type="ECO:0000256" key="4">
    <source>
        <dbReference type="ARBA" id="ARBA00023239"/>
    </source>
</evidence>
<evidence type="ECO:0000313" key="7">
    <source>
        <dbReference type="EMBL" id="SHH89540.1"/>
    </source>
</evidence>
<evidence type="ECO:0000256" key="3">
    <source>
        <dbReference type="ARBA" id="ARBA00022898"/>
    </source>
</evidence>
<dbReference type="InterPro" id="IPR027619">
    <property type="entry name" value="C-S_lyase_PatB-like"/>
</dbReference>
<keyword evidence="4 7" id="KW-0456">Lyase</keyword>
<dbReference type="InterPro" id="IPR051798">
    <property type="entry name" value="Class-II_PLP-Dep_Aminotrans"/>
</dbReference>
<accession>A0A1M5WPR0</accession>
<dbReference type="GO" id="GO:0030170">
    <property type="term" value="F:pyridoxal phosphate binding"/>
    <property type="evidence" value="ECO:0007669"/>
    <property type="project" value="InterPro"/>
</dbReference>
<dbReference type="STRING" id="1121316.SAMN02745207_03040"/>
<gene>
    <name evidence="7" type="ORF">SAMN02745207_03040</name>
</gene>
<dbReference type="EC" id="4.4.1.13" evidence="2"/>
<dbReference type="SUPFAM" id="SSF53383">
    <property type="entry name" value="PLP-dependent transferases"/>
    <property type="match status" value="1"/>
</dbReference>
<comment type="cofactor">
    <cofactor evidence="1">
        <name>pyridoxal 5'-phosphate</name>
        <dbReference type="ChEBI" id="CHEBI:597326"/>
    </cofactor>
</comment>
<keyword evidence="3" id="KW-0663">Pyridoxal phosphate</keyword>
<feature type="domain" description="Aminotransferase class I/classII large" evidence="6">
    <location>
        <begin position="35"/>
        <end position="384"/>
    </location>
</feature>
<evidence type="ECO:0000256" key="1">
    <source>
        <dbReference type="ARBA" id="ARBA00001933"/>
    </source>
</evidence>
<dbReference type="PANTHER" id="PTHR43525:SF1">
    <property type="entry name" value="PROTEIN MALY"/>
    <property type="match status" value="1"/>
</dbReference>
<comment type="similarity">
    <text evidence="5">Belongs to the class-II pyridoxal-phosphate-dependent aminotransferase family. MalY/PatB cystathionine beta-lyase subfamily.</text>
</comment>
<dbReference type="Pfam" id="PF00155">
    <property type="entry name" value="Aminotran_1_2"/>
    <property type="match status" value="1"/>
</dbReference>
<dbReference type="InterPro" id="IPR015422">
    <property type="entry name" value="PyrdxlP-dep_Trfase_small"/>
</dbReference>
<reference evidence="7 8" key="1">
    <citation type="submission" date="2016-11" db="EMBL/GenBank/DDBJ databases">
        <authorList>
            <person name="Jaros S."/>
            <person name="Januszkiewicz K."/>
            <person name="Wedrychowicz H."/>
        </authorList>
    </citation>
    <scope>NUCLEOTIDE SEQUENCE [LARGE SCALE GENOMIC DNA]</scope>
    <source>
        <strain evidence="7 8">DSM 8605</strain>
    </source>
</reference>
<evidence type="ECO:0000256" key="2">
    <source>
        <dbReference type="ARBA" id="ARBA00012224"/>
    </source>
</evidence>
<dbReference type="RefSeq" id="WP_073339320.1">
    <property type="nucleotide sequence ID" value="NZ_FQXM01000019.1"/>
</dbReference>
<sequence length="403" mass="46524">MKYDFETVINRRNTGSAKWEQMKDWNPNVPEGIVPFSVADMELKNPPEIVEGLKKYIDSTILGYTKATEGYLEAVCDWMKKKHNWEINPEWIIGSPGVVGAFFSAIKAFSNPGDGIIIMTPVYYPFYFAIEKNHRKLVKNPLINDGSTYLIDYEDLEKKAQDPNNKILLFCSPHNPTGRVWSKEELEKIGEICLRNDVLIISDEIHFDLIMPGYKHTVFASISEELANIMIVCTSPSKTFNLAGMQTSNIIIPNKKLRHGYSKEVESEGFFTLNILGFKACEIAYRECEEWLDDLINLIYHNHLELKRYIEENIPKIKVFDLEGTYLQWMDFNGLGLDKNQLEKLLHEEAFVFFDEGYVFGEEGNAYERMNIACPTKVMMEGLVRLKETLETEYIKNILETES</sequence>